<accession>A0ABU6QTB8</accession>
<gene>
    <name evidence="1" type="ORF">PIB30_089099</name>
</gene>
<keyword evidence="2" id="KW-1185">Reference proteome</keyword>
<organism evidence="1 2">
    <name type="scientific">Stylosanthes scabra</name>
    <dbReference type="NCBI Taxonomy" id="79078"/>
    <lineage>
        <taxon>Eukaryota</taxon>
        <taxon>Viridiplantae</taxon>
        <taxon>Streptophyta</taxon>
        <taxon>Embryophyta</taxon>
        <taxon>Tracheophyta</taxon>
        <taxon>Spermatophyta</taxon>
        <taxon>Magnoliopsida</taxon>
        <taxon>eudicotyledons</taxon>
        <taxon>Gunneridae</taxon>
        <taxon>Pentapetalae</taxon>
        <taxon>rosids</taxon>
        <taxon>fabids</taxon>
        <taxon>Fabales</taxon>
        <taxon>Fabaceae</taxon>
        <taxon>Papilionoideae</taxon>
        <taxon>50 kb inversion clade</taxon>
        <taxon>dalbergioids sensu lato</taxon>
        <taxon>Dalbergieae</taxon>
        <taxon>Pterocarpus clade</taxon>
        <taxon>Stylosanthes</taxon>
    </lineage>
</organism>
<comment type="caution">
    <text evidence="1">The sequence shown here is derived from an EMBL/GenBank/DDBJ whole genome shotgun (WGS) entry which is preliminary data.</text>
</comment>
<protein>
    <submittedName>
        <fullName evidence="1">Uncharacterized protein</fullName>
    </submittedName>
</protein>
<proteinExistence type="predicted"/>
<name>A0ABU6QTB8_9FABA</name>
<evidence type="ECO:0000313" key="1">
    <source>
        <dbReference type="EMBL" id="MED6115292.1"/>
    </source>
</evidence>
<dbReference type="EMBL" id="JASCZI010001649">
    <property type="protein sequence ID" value="MED6115292.1"/>
    <property type="molecule type" value="Genomic_DNA"/>
</dbReference>
<reference evidence="1 2" key="1">
    <citation type="journal article" date="2023" name="Plants (Basel)">
        <title>Bridging the Gap: Combining Genomics and Transcriptomics Approaches to Understand Stylosanthes scabra, an Orphan Legume from the Brazilian Caatinga.</title>
        <authorList>
            <person name="Ferreira-Neto J.R.C."/>
            <person name="da Silva M.D."/>
            <person name="Binneck E."/>
            <person name="de Melo N.F."/>
            <person name="da Silva R.H."/>
            <person name="de Melo A.L.T.M."/>
            <person name="Pandolfi V."/>
            <person name="Bustamante F.O."/>
            <person name="Brasileiro-Vidal A.C."/>
            <person name="Benko-Iseppon A.M."/>
        </authorList>
    </citation>
    <scope>NUCLEOTIDE SEQUENCE [LARGE SCALE GENOMIC DNA]</scope>
    <source>
        <tissue evidence="1">Leaves</tissue>
    </source>
</reference>
<evidence type="ECO:0000313" key="2">
    <source>
        <dbReference type="Proteomes" id="UP001341840"/>
    </source>
</evidence>
<sequence length="107" mass="11561">MCKGLDDIGSSECIRVSSVRLTVVAAKVRRVSVVVDDCCRLGAYGAMELTVLGAYDNRSVIGVADSFSTEKNFKVFRVDRIDSGTPRIDSYPSRDEIALPGLQGIDS</sequence>
<dbReference type="Proteomes" id="UP001341840">
    <property type="component" value="Unassembled WGS sequence"/>
</dbReference>